<keyword evidence="9 10" id="KW-0472">Membrane</keyword>
<dbReference type="InterPro" id="IPR013545">
    <property type="entry name" value="T2SS_protein-GspG_C"/>
</dbReference>
<keyword evidence="8 10" id="KW-1133">Transmembrane helix</keyword>
<dbReference type="InterPro" id="IPR000983">
    <property type="entry name" value="Bac_GSPG_pilin"/>
</dbReference>
<name>A0A975H2R6_9BURK</name>
<evidence type="ECO:0000256" key="9">
    <source>
        <dbReference type="ARBA" id="ARBA00023136"/>
    </source>
</evidence>
<feature type="domain" description="Type II secretion system protein GspG C-terminal" evidence="11">
    <location>
        <begin position="44"/>
        <end position="149"/>
    </location>
</feature>
<organism evidence="12 13">
    <name type="scientific">Ottowia testudinis</name>
    <dbReference type="NCBI Taxonomy" id="2816950"/>
    <lineage>
        <taxon>Bacteria</taxon>
        <taxon>Pseudomonadati</taxon>
        <taxon>Pseudomonadota</taxon>
        <taxon>Betaproteobacteria</taxon>
        <taxon>Burkholderiales</taxon>
        <taxon>Comamonadaceae</taxon>
        <taxon>Ottowia</taxon>
    </lineage>
</organism>
<dbReference type="GO" id="GO:0005886">
    <property type="term" value="C:plasma membrane"/>
    <property type="evidence" value="ECO:0007669"/>
    <property type="project" value="UniProtKB-SubCell"/>
</dbReference>
<keyword evidence="6" id="KW-0997">Cell inner membrane</keyword>
<sequence>MKHSLSTPLQGQARRWRGARGMTLIELLVVLVILTLVAGLIGPQVLNQLGGAKVKTAGVQIKEIEQALDLYKLDVGRYPSDAEGLRGLTDRPGNVSGWNGPYLRKGLPADPWGGAYQYKFPGRNGGPDVFSFGADGKPGGDGDNADIHN</sequence>
<dbReference type="RefSeq" id="WP_208008801.1">
    <property type="nucleotide sequence ID" value="NZ_CP071796.1"/>
</dbReference>
<evidence type="ECO:0000313" key="13">
    <source>
        <dbReference type="Proteomes" id="UP000663903"/>
    </source>
</evidence>
<comment type="subcellular location">
    <subcellularLocation>
        <location evidence="1">Cell inner membrane</location>
        <topology evidence="1">Single-pass membrane protein</topology>
    </subcellularLocation>
</comment>
<evidence type="ECO:0000256" key="10">
    <source>
        <dbReference type="SAM" id="Phobius"/>
    </source>
</evidence>
<evidence type="ECO:0000256" key="6">
    <source>
        <dbReference type="ARBA" id="ARBA00022519"/>
    </source>
</evidence>
<evidence type="ECO:0000256" key="5">
    <source>
        <dbReference type="ARBA" id="ARBA00022481"/>
    </source>
</evidence>
<dbReference type="InterPro" id="IPR010054">
    <property type="entry name" value="Type2_sec_GspG"/>
</dbReference>
<dbReference type="NCBIfam" id="TIGR02532">
    <property type="entry name" value="IV_pilin_GFxxxE"/>
    <property type="match status" value="1"/>
</dbReference>
<feature type="transmembrane region" description="Helical" evidence="10">
    <location>
        <begin position="21"/>
        <end position="41"/>
    </location>
</feature>
<dbReference type="InterPro" id="IPR012902">
    <property type="entry name" value="N_methyl_site"/>
</dbReference>
<dbReference type="Pfam" id="PF08334">
    <property type="entry name" value="T2SSG"/>
    <property type="match status" value="1"/>
</dbReference>
<keyword evidence="4" id="KW-1003">Cell membrane</keyword>
<evidence type="ECO:0000256" key="7">
    <source>
        <dbReference type="ARBA" id="ARBA00022692"/>
    </source>
</evidence>
<dbReference type="GO" id="GO:0015627">
    <property type="term" value="C:type II protein secretion system complex"/>
    <property type="evidence" value="ECO:0007669"/>
    <property type="project" value="InterPro"/>
</dbReference>
<evidence type="ECO:0000259" key="11">
    <source>
        <dbReference type="Pfam" id="PF08334"/>
    </source>
</evidence>
<dbReference type="KEGG" id="otd:J1M35_18790"/>
<dbReference type="InterPro" id="IPR045584">
    <property type="entry name" value="Pilin-like"/>
</dbReference>
<dbReference type="EMBL" id="CP071796">
    <property type="protein sequence ID" value="QTD45049.1"/>
    <property type="molecule type" value="Genomic_DNA"/>
</dbReference>
<reference evidence="12" key="1">
    <citation type="submission" date="2021-03" db="EMBL/GenBank/DDBJ databases">
        <title>Ottowia sp. 27C isolated from the cloaca of a Giant Asian pond turtle (Heosemys grandis).</title>
        <authorList>
            <person name="Spergser J."/>
            <person name="Busse H.-J."/>
        </authorList>
    </citation>
    <scope>NUCLEOTIDE SEQUENCE</scope>
    <source>
        <strain evidence="12">27C</strain>
    </source>
</reference>
<dbReference type="Gene3D" id="3.30.700.10">
    <property type="entry name" value="Glycoprotein, Type 4 Pilin"/>
    <property type="match status" value="1"/>
</dbReference>
<evidence type="ECO:0000256" key="3">
    <source>
        <dbReference type="ARBA" id="ARBA00020042"/>
    </source>
</evidence>
<keyword evidence="5" id="KW-0488">Methylation</keyword>
<evidence type="ECO:0000256" key="1">
    <source>
        <dbReference type="ARBA" id="ARBA00004377"/>
    </source>
</evidence>
<protein>
    <recommendedName>
        <fullName evidence="3">Type II secretion system core protein G</fullName>
    </recommendedName>
</protein>
<dbReference type="PRINTS" id="PR00813">
    <property type="entry name" value="BCTERIALGSPG"/>
</dbReference>
<dbReference type="Pfam" id="PF07963">
    <property type="entry name" value="N_methyl"/>
    <property type="match status" value="1"/>
</dbReference>
<keyword evidence="13" id="KW-1185">Reference proteome</keyword>
<evidence type="ECO:0000256" key="2">
    <source>
        <dbReference type="ARBA" id="ARBA00009984"/>
    </source>
</evidence>
<dbReference type="NCBIfam" id="TIGR01710">
    <property type="entry name" value="typeII_sec_gspG"/>
    <property type="match status" value="1"/>
</dbReference>
<gene>
    <name evidence="12" type="primary">gspG</name>
    <name evidence="12" type="ORF">J1M35_18790</name>
</gene>
<evidence type="ECO:0000313" key="12">
    <source>
        <dbReference type="EMBL" id="QTD45049.1"/>
    </source>
</evidence>
<dbReference type="Proteomes" id="UP000663903">
    <property type="component" value="Chromosome"/>
</dbReference>
<evidence type="ECO:0000256" key="8">
    <source>
        <dbReference type="ARBA" id="ARBA00022989"/>
    </source>
</evidence>
<comment type="similarity">
    <text evidence="2">Belongs to the GSP G family.</text>
</comment>
<proteinExistence type="inferred from homology"/>
<dbReference type="SUPFAM" id="SSF54523">
    <property type="entry name" value="Pili subunits"/>
    <property type="match status" value="1"/>
</dbReference>
<dbReference type="AlphaFoldDB" id="A0A975H2R6"/>
<dbReference type="GO" id="GO:0015628">
    <property type="term" value="P:protein secretion by the type II secretion system"/>
    <property type="evidence" value="ECO:0007669"/>
    <property type="project" value="InterPro"/>
</dbReference>
<accession>A0A975H2R6</accession>
<keyword evidence="7 10" id="KW-0812">Transmembrane</keyword>
<dbReference type="PROSITE" id="PS00409">
    <property type="entry name" value="PROKAR_NTER_METHYL"/>
    <property type="match status" value="1"/>
</dbReference>
<evidence type="ECO:0000256" key="4">
    <source>
        <dbReference type="ARBA" id="ARBA00022475"/>
    </source>
</evidence>